<accession>A0A6P5PE31</accession>
<comment type="caution">
    <text evidence="8">Lacks conserved residue(s) required for the propagation of feature annotation.</text>
</comment>
<dbReference type="GO" id="GO:0051015">
    <property type="term" value="F:actin filament binding"/>
    <property type="evidence" value="ECO:0007669"/>
    <property type="project" value="TreeGrafter"/>
</dbReference>
<dbReference type="KEGG" id="mcal:110291062"/>
<evidence type="ECO:0000256" key="8">
    <source>
        <dbReference type="PROSITE-ProRule" id="PRU00782"/>
    </source>
</evidence>
<dbReference type="GO" id="GO:0000146">
    <property type="term" value="F:microfilament motor activity"/>
    <property type="evidence" value="ECO:0007669"/>
    <property type="project" value="TreeGrafter"/>
</dbReference>
<feature type="coiled-coil region" evidence="9">
    <location>
        <begin position="273"/>
        <end position="314"/>
    </location>
</feature>
<dbReference type="GO" id="GO:0005737">
    <property type="term" value="C:cytoplasm"/>
    <property type="evidence" value="ECO:0007669"/>
    <property type="project" value="TreeGrafter"/>
</dbReference>
<protein>
    <submittedName>
        <fullName evidence="12">Myosin-4-like</fullName>
    </submittedName>
</protein>
<name>A0A6P5PE31_MUSCR</name>
<evidence type="ECO:0000256" key="9">
    <source>
        <dbReference type="SAM" id="Coils"/>
    </source>
</evidence>
<dbReference type="PROSITE" id="PS51456">
    <property type="entry name" value="MYOSIN_MOTOR"/>
    <property type="match status" value="1"/>
</dbReference>
<dbReference type="PANTHER" id="PTHR13140:SF857">
    <property type="entry name" value="MYOSIN-11"/>
    <property type="match status" value="1"/>
</dbReference>
<evidence type="ECO:0000256" key="2">
    <source>
        <dbReference type="ARBA" id="ARBA00022741"/>
    </source>
</evidence>
<dbReference type="GO" id="GO:0007015">
    <property type="term" value="P:actin filament organization"/>
    <property type="evidence" value="ECO:0007669"/>
    <property type="project" value="TreeGrafter"/>
</dbReference>
<dbReference type="AlphaFoldDB" id="A0A6P5PE31"/>
<dbReference type="Gene3D" id="1.20.5.4820">
    <property type="match status" value="1"/>
</dbReference>
<dbReference type="SMART" id="SM00242">
    <property type="entry name" value="MYSc"/>
    <property type="match status" value="1"/>
</dbReference>
<evidence type="ECO:0000256" key="1">
    <source>
        <dbReference type="ARBA" id="ARBA00008314"/>
    </source>
</evidence>
<reference evidence="12" key="1">
    <citation type="submission" date="2025-08" db="UniProtKB">
        <authorList>
            <consortium name="RefSeq"/>
        </authorList>
    </citation>
    <scope>IDENTIFICATION</scope>
</reference>
<evidence type="ECO:0000256" key="7">
    <source>
        <dbReference type="ARBA" id="ARBA00023203"/>
    </source>
</evidence>
<sequence length="345" mass="40038">MFILKQEEYKKEGIKWTFIDFQMVLAACLELIEKPAIHLMGTFSVLEEECMFPKVTDTSFKNKLSDQHLGKYNNFQKPKENLNQLTSNLRTTHPHYVCCVLPMLFRAMEHSLVLYQLRCNGILEGICICRKPFPNRILYGDFQQRCRVLNASAIPEGQFIDSKKACRKLLDSIETDHTLYKFGHTKVFFKSGLLGTLEEIWDKCLAKLINQTQAVYRGFLMPVEFQKMMQRRLSMVLESENILDAEERWDQLIKAKFQVEAKITGDQENEEINAKLTVKKRKLQDECRELKKDIDDLELTLTKVEKEKHATENKILALLAVSLQQNVLTANQALLHLLTAVASFR</sequence>
<dbReference type="SUPFAM" id="SSF52540">
    <property type="entry name" value="P-loop containing nucleoside triphosphate hydrolases"/>
    <property type="match status" value="1"/>
</dbReference>
<dbReference type="Pfam" id="PF00063">
    <property type="entry name" value="Myosin_head"/>
    <property type="match status" value="1"/>
</dbReference>
<evidence type="ECO:0000256" key="5">
    <source>
        <dbReference type="ARBA" id="ARBA00023123"/>
    </source>
</evidence>
<dbReference type="Proteomes" id="UP000515126">
    <property type="component" value="Chromosome 3"/>
</dbReference>
<keyword evidence="3" id="KW-0067">ATP-binding</keyword>
<dbReference type="InterPro" id="IPR001609">
    <property type="entry name" value="Myosin_head_motor_dom-like"/>
</dbReference>
<keyword evidence="11" id="KW-1185">Reference proteome</keyword>
<keyword evidence="5 8" id="KW-0518">Myosin</keyword>
<evidence type="ECO:0000256" key="6">
    <source>
        <dbReference type="ARBA" id="ARBA00023175"/>
    </source>
</evidence>
<comment type="similarity">
    <text evidence="1 8">Belongs to the TRAFAC class myosin-kinesin ATPase superfamily. Myosin family.</text>
</comment>
<dbReference type="PANTHER" id="PTHR13140">
    <property type="entry name" value="MYOSIN"/>
    <property type="match status" value="1"/>
</dbReference>
<evidence type="ECO:0000313" key="11">
    <source>
        <dbReference type="Proteomes" id="UP000515126"/>
    </source>
</evidence>
<dbReference type="SUPFAM" id="SSF90257">
    <property type="entry name" value="Myosin rod fragments"/>
    <property type="match status" value="1"/>
</dbReference>
<keyword evidence="7 8" id="KW-0009">Actin-binding</keyword>
<dbReference type="InterPro" id="IPR036961">
    <property type="entry name" value="Kinesin_motor_dom_sf"/>
</dbReference>
<proteinExistence type="inferred from homology"/>
<dbReference type="GO" id="GO:0016459">
    <property type="term" value="C:myosin complex"/>
    <property type="evidence" value="ECO:0007669"/>
    <property type="project" value="UniProtKB-KW"/>
</dbReference>
<gene>
    <name evidence="12" type="primary">LOC110291062</name>
</gene>
<dbReference type="Gene3D" id="3.40.850.10">
    <property type="entry name" value="Kinesin motor domain"/>
    <property type="match status" value="1"/>
</dbReference>
<keyword evidence="4 9" id="KW-0175">Coiled coil</keyword>
<evidence type="ECO:0000256" key="4">
    <source>
        <dbReference type="ARBA" id="ARBA00023054"/>
    </source>
</evidence>
<dbReference type="GeneID" id="110291062"/>
<evidence type="ECO:0000256" key="3">
    <source>
        <dbReference type="ARBA" id="ARBA00022840"/>
    </source>
</evidence>
<dbReference type="RefSeq" id="XP_021013662.1">
    <property type="nucleotide sequence ID" value="XM_021158003.1"/>
</dbReference>
<organism evidence="11 12">
    <name type="scientific">Mus caroli</name>
    <name type="common">Ryukyu mouse</name>
    <name type="synonym">Ricefield mouse</name>
    <dbReference type="NCBI Taxonomy" id="10089"/>
    <lineage>
        <taxon>Eukaryota</taxon>
        <taxon>Metazoa</taxon>
        <taxon>Chordata</taxon>
        <taxon>Craniata</taxon>
        <taxon>Vertebrata</taxon>
        <taxon>Euteleostomi</taxon>
        <taxon>Mammalia</taxon>
        <taxon>Eutheria</taxon>
        <taxon>Euarchontoglires</taxon>
        <taxon>Glires</taxon>
        <taxon>Rodentia</taxon>
        <taxon>Myomorpha</taxon>
        <taxon>Muroidea</taxon>
        <taxon>Muridae</taxon>
        <taxon>Murinae</taxon>
        <taxon>Mus</taxon>
        <taxon>Mus</taxon>
    </lineage>
</organism>
<dbReference type="GO" id="GO:0005524">
    <property type="term" value="F:ATP binding"/>
    <property type="evidence" value="ECO:0007669"/>
    <property type="project" value="UniProtKB-KW"/>
</dbReference>
<evidence type="ECO:0000259" key="10">
    <source>
        <dbReference type="PROSITE" id="PS51456"/>
    </source>
</evidence>
<dbReference type="Gene3D" id="1.20.58.530">
    <property type="match status" value="2"/>
</dbReference>
<dbReference type="InterPro" id="IPR027417">
    <property type="entry name" value="P-loop_NTPase"/>
</dbReference>
<keyword evidence="2" id="KW-0547">Nucleotide-binding</keyword>
<dbReference type="GO" id="GO:0016020">
    <property type="term" value="C:membrane"/>
    <property type="evidence" value="ECO:0007669"/>
    <property type="project" value="TreeGrafter"/>
</dbReference>
<evidence type="ECO:0000313" key="12">
    <source>
        <dbReference type="RefSeq" id="XP_021013662.1"/>
    </source>
</evidence>
<feature type="domain" description="Myosin motor" evidence="10">
    <location>
        <begin position="1"/>
        <end position="202"/>
    </location>
</feature>
<keyword evidence="6" id="KW-0505">Motor protein</keyword>